<dbReference type="PANTHER" id="PTHR45726">
    <property type="entry name" value="LEUKOTRIENE A-4 HYDROLASE"/>
    <property type="match status" value="1"/>
</dbReference>
<dbReference type="SUPFAM" id="SSF48371">
    <property type="entry name" value="ARM repeat"/>
    <property type="match status" value="1"/>
</dbReference>
<dbReference type="SMART" id="SM01263">
    <property type="entry name" value="Leuk-A4-hydro_C"/>
    <property type="match status" value="1"/>
</dbReference>
<comment type="similarity">
    <text evidence="2">Belongs to the peptidase M1 family.</text>
</comment>
<dbReference type="STRING" id="307972.A0A2G8JMC3"/>
<evidence type="ECO:0000256" key="6">
    <source>
        <dbReference type="ARBA" id="ARBA00022833"/>
    </source>
</evidence>
<evidence type="ECO:0000256" key="2">
    <source>
        <dbReference type="ARBA" id="ARBA00010136"/>
    </source>
</evidence>
<keyword evidence="7" id="KW-0482">Metalloprotease</keyword>
<name>A0A2G8JMC3_STIJA</name>
<dbReference type="InterPro" id="IPR038502">
    <property type="entry name" value="M1_LTA-4_hydro/amino_C_sf"/>
</dbReference>
<feature type="domain" description="Peptidase M1 leukotriene A4 hydrolase/aminopeptidase C-terminal" evidence="8">
    <location>
        <begin position="9"/>
        <end position="137"/>
    </location>
</feature>
<dbReference type="Gene3D" id="1.25.40.320">
    <property type="entry name" value="Peptidase M1, leukotriene A4 hydrolase/aminopeptidase C-terminal domain"/>
    <property type="match status" value="1"/>
</dbReference>
<proteinExistence type="inferred from homology"/>
<keyword evidence="5" id="KW-0378">Hydrolase</keyword>
<evidence type="ECO:0000256" key="4">
    <source>
        <dbReference type="ARBA" id="ARBA00022723"/>
    </source>
</evidence>
<accession>A0A2G8JMC3</accession>
<dbReference type="PANTHER" id="PTHR45726:SF3">
    <property type="entry name" value="LEUKOTRIENE A-4 HYDROLASE"/>
    <property type="match status" value="1"/>
</dbReference>
<dbReference type="InterPro" id="IPR015211">
    <property type="entry name" value="Peptidase_M1_C"/>
</dbReference>
<keyword evidence="6" id="KW-0862">Zinc</keyword>
<evidence type="ECO:0000256" key="3">
    <source>
        <dbReference type="ARBA" id="ARBA00022670"/>
    </source>
</evidence>
<dbReference type="GO" id="GO:0070006">
    <property type="term" value="F:metalloaminopeptidase activity"/>
    <property type="evidence" value="ECO:0007669"/>
    <property type="project" value="TreeGrafter"/>
</dbReference>
<reference evidence="9 10" key="1">
    <citation type="journal article" date="2017" name="PLoS Biol.">
        <title>The sea cucumber genome provides insights into morphological evolution and visceral regeneration.</title>
        <authorList>
            <person name="Zhang X."/>
            <person name="Sun L."/>
            <person name="Yuan J."/>
            <person name="Sun Y."/>
            <person name="Gao Y."/>
            <person name="Zhang L."/>
            <person name="Li S."/>
            <person name="Dai H."/>
            <person name="Hamel J.F."/>
            <person name="Liu C."/>
            <person name="Yu Y."/>
            <person name="Liu S."/>
            <person name="Lin W."/>
            <person name="Guo K."/>
            <person name="Jin S."/>
            <person name="Xu P."/>
            <person name="Storey K.B."/>
            <person name="Huan P."/>
            <person name="Zhang T."/>
            <person name="Zhou Y."/>
            <person name="Zhang J."/>
            <person name="Lin C."/>
            <person name="Li X."/>
            <person name="Xing L."/>
            <person name="Huo D."/>
            <person name="Sun M."/>
            <person name="Wang L."/>
            <person name="Mercier A."/>
            <person name="Li F."/>
            <person name="Yang H."/>
            <person name="Xiang J."/>
        </authorList>
    </citation>
    <scope>NUCLEOTIDE SEQUENCE [LARGE SCALE GENOMIC DNA]</scope>
    <source>
        <strain evidence="9">Shaxun</strain>
        <tissue evidence="9">Muscle</tissue>
    </source>
</reference>
<evidence type="ECO:0000256" key="7">
    <source>
        <dbReference type="ARBA" id="ARBA00023049"/>
    </source>
</evidence>
<organism evidence="9 10">
    <name type="scientific">Stichopus japonicus</name>
    <name type="common">Sea cucumber</name>
    <dbReference type="NCBI Taxonomy" id="307972"/>
    <lineage>
        <taxon>Eukaryota</taxon>
        <taxon>Metazoa</taxon>
        <taxon>Echinodermata</taxon>
        <taxon>Eleutherozoa</taxon>
        <taxon>Echinozoa</taxon>
        <taxon>Holothuroidea</taxon>
        <taxon>Aspidochirotacea</taxon>
        <taxon>Aspidochirotida</taxon>
        <taxon>Stichopodidae</taxon>
        <taxon>Apostichopus</taxon>
    </lineage>
</organism>
<evidence type="ECO:0000259" key="8">
    <source>
        <dbReference type="SMART" id="SM01263"/>
    </source>
</evidence>
<evidence type="ECO:0000313" key="10">
    <source>
        <dbReference type="Proteomes" id="UP000230750"/>
    </source>
</evidence>
<keyword evidence="9" id="KW-0031">Aminopeptidase</keyword>
<keyword evidence="3" id="KW-0645">Protease</keyword>
<evidence type="ECO:0000256" key="5">
    <source>
        <dbReference type="ARBA" id="ARBA00022801"/>
    </source>
</evidence>
<dbReference type="AlphaFoldDB" id="A0A2G8JMC3"/>
<dbReference type="EMBL" id="MRZV01001604">
    <property type="protein sequence ID" value="PIK36855.1"/>
    <property type="molecule type" value="Genomic_DNA"/>
</dbReference>
<dbReference type="Proteomes" id="UP000230750">
    <property type="component" value="Unassembled WGS sequence"/>
</dbReference>
<dbReference type="InterPro" id="IPR016024">
    <property type="entry name" value="ARM-type_fold"/>
</dbReference>
<dbReference type="GO" id="GO:0008270">
    <property type="term" value="F:zinc ion binding"/>
    <property type="evidence" value="ECO:0007669"/>
    <property type="project" value="InterPro"/>
</dbReference>
<dbReference type="OrthoDB" id="79562at2759"/>
<evidence type="ECO:0000313" key="9">
    <source>
        <dbReference type="EMBL" id="PIK36855.1"/>
    </source>
</evidence>
<dbReference type="GO" id="GO:0006508">
    <property type="term" value="P:proteolysis"/>
    <property type="evidence" value="ECO:0007669"/>
    <property type="project" value="UniProtKB-KW"/>
</dbReference>
<protein>
    <submittedName>
        <fullName evidence="9">Aminopeptidase B</fullName>
    </submittedName>
</protein>
<keyword evidence="4" id="KW-0479">Metal-binding</keyword>
<comment type="caution">
    <text evidence="9">The sequence shown here is derived from an EMBL/GenBank/DDBJ whole genome shotgun (WGS) entry which is preliminary data.</text>
</comment>
<evidence type="ECO:0000256" key="1">
    <source>
        <dbReference type="ARBA" id="ARBA00001947"/>
    </source>
</evidence>
<comment type="cofactor">
    <cofactor evidence="1">
        <name>Zn(2+)</name>
        <dbReference type="ChEBI" id="CHEBI:29105"/>
    </cofactor>
</comment>
<dbReference type="Pfam" id="PF09127">
    <property type="entry name" value="Leuk-A4-hydro_C"/>
    <property type="match status" value="1"/>
</dbReference>
<keyword evidence="10" id="KW-1185">Reference proteome</keyword>
<gene>
    <name evidence="9" type="ORF">BSL78_26315</name>
</gene>
<dbReference type="InterPro" id="IPR034015">
    <property type="entry name" value="M1_LTA4H"/>
</dbReference>
<sequence length="145" mass="17066">MRSYLPALSIRKEPPTTDITSWKCYQIVHFLDNFLSYEAIPVEVLARLSDCYPQVSQTHNAEIMVRWAQLIVRHNYTAGFHCVEDFLRSQAKQKYSLPVYTAMWRGTEETRLMAVSTFRETQKYLHINVRKNIERILSANSVFVF</sequence>